<accession>A0ABV9QIG9</accession>
<name>A0ABV9QIG9_9FIRM</name>
<dbReference type="InterPro" id="IPR003770">
    <property type="entry name" value="MLTG-like"/>
</dbReference>
<keyword evidence="4 7" id="KW-0472">Membrane</keyword>
<evidence type="ECO:0000256" key="6">
    <source>
        <dbReference type="ARBA" id="ARBA00023316"/>
    </source>
</evidence>
<evidence type="ECO:0000256" key="4">
    <source>
        <dbReference type="ARBA" id="ARBA00023136"/>
    </source>
</evidence>
<dbReference type="NCBIfam" id="TIGR00247">
    <property type="entry name" value="endolytic transglycosylase MltG"/>
    <property type="match status" value="1"/>
</dbReference>
<dbReference type="EMBL" id="JBHSHL010000014">
    <property type="protein sequence ID" value="MFC4804385.1"/>
    <property type="molecule type" value="Genomic_DNA"/>
</dbReference>
<evidence type="ECO:0000256" key="7">
    <source>
        <dbReference type="HAMAP-Rule" id="MF_02065"/>
    </source>
</evidence>
<evidence type="ECO:0000313" key="9">
    <source>
        <dbReference type="EMBL" id="MFC4804385.1"/>
    </source>
</evidence>
<comment type="similarity">
    <text evidence="7">Belongs to the transglycosylase MltG family.</text>
</comment>
<dbReference type="EC" id="4.2.2.29" evidence="7"/>
<keyword evidence="3 7" id="KW-1133">Transmembrane helix</keyword>
<dbReference type="RefSeq" id="WP_379787891.1">
    <property type="nucleotide sequence ID" value="NZ_JBHSHL010000014.1"/>
</dbReference>
<keyword evidence="6 7" id="KW-0961">Cell wall biogenesis/degradation</keyword>
<dbReference type="PANTHER" id="PTHR30518">
    <property type="entry name" value="ENDOLYTIC MUREIN TRANSGLYCOSYLASE"/>
    <property type="match status" value="1"/>
</dbReference>
<dbReference type="Proteomes" id="UP001595916">
    <property type="component" value="Unassembled WGS sequence"/>
</dbReference>
<evidence type="ECO:0000313" key="10">
    <source>
        <dbReference type="Proteomes" id="UP001595916"/>
    </source>
</evidence>
<organism evidence="9 10">
    <name type="scientific">Filifactor villosus</name>
    <dbReference type="NCBI Taxonomy" id="29374"/>
    <lineage>
        <taxon>Bacteria</taxon>
        <taxon>Bacillati</taxon>
        <taxon>Bacillota</taxon>
        <taxon>Clostridia</taxon>
        <taxon>Peptostreptococcales</taxon>
        <taxon>Filifactoraceae</taxon>
        <taxon>Filifactor</taxon>
    </lineage>
</organism>
<keyword evidence="2 7" id="KW-0812">Transmembrane</keyword>
<dbReference type="Gene3D" id="3.30.1490.480">
    <property type="entry name" value="Endolytic murein transglycosylase"/>
    <property type="match status" value="2"/>
</dbReference>
<dbReference type="HAMAP" id="MF_02065">
    <property type="entry name" value="MltG"/>
    <property type="match status" value="1"/>
</dbReference>
<keyword evidence="8" id="KW-0732">Signal</keyword>
<dbReference type="PANTHER" id="PTHR30518:SF2">
    <property type="entry name" value="ENDOLYTIC MUREIN TRANSGLYCOSYLASE"/>
    <property type="match status" value="1"/>
</dbReference>
<reference evidence="10" key="1">
    <citation type="journal article" date="2019" name="Int. J. Syst. Evol. Microbiol.">
        <title>The Global Catalogue of Microorganisms (GCM) 10K type strain sequencing project: providing services to taxonomists for standard genome sequencing and annotation.</title>
        <authorList>
            <consortium name="The Broad Institute Genomics Platform"/>
            <consortium name="The Broad Institute Genome Sequencing Center for Infectious Disease"/>
            <person name="Wu L."/>
            <person name="Ma J."/>
        </authorList>
    </citation>
    <scope>NUCLEOTIDE SEQUENCE [LARGE SCALE GENOMIC DNA]</scope>
    <source>
        <strain evidence="10">CCUG 46385</strain>
    </source>
</reference>
<dbReference type="CDD" id="cd08010">
    <property type="entry name" value="MltG_like"/>
    <property type="match status" value="1"/>
</dbReference>
<comment type="function">
    <text evidence="7">Functions as a peptidoglycan terminase that cleaves nascent peptidoglycan strands endolytically to terminate their elongation.</text>
</comment>
<dbReference type="PROSITE" id="PS51257">
    <property type="entry name" value="PROKAR_LIPOPROTEIN"/>
    <property type="match status" value="1"/>
</dbReference>
<gene>
    <name evidence="7 9" type="primary">mltG</name>
    <name evidence="9" type="ORF">ACFO4R_04750</name>
</gene>
<feature type="chain" id="PRO_5046320891" description="Endolytic murein transglycosylase" evidence="8">
    <location>
        <begin position="23"/>
        <end position="338"/>
    </location>
</feature>
<evidence type="ECO:0000256" key="3">
    <source>
        <dbReference type="ARBA" id="ARBA00022989"/>
    </source>
</evidence>
<evidence type="ECO:0000256" key="5">
    <source>
        <dbReference type="ARBA" id="ARBA00023239"/>
    </source>
</evidence>
<keyword evidence="5 7" id="KW-0456">Lyase</keyword>
<comment type="caution">
    <text evidence="9">The sequence shown here is derived from an EMBL/GenBank/DDBJ whole genome shotgun (WGS) entry which is preliminary data.</text>
</comment>
<evidence type="ECO:0000256" key="1">
    <source>
        <dbReference type="ARBA" id="ARBA00022475"/>
    </source>
</evidence>
<sequence length="338" mass="38601">MIKRRSLFSVMALLIFCLLLSACGDGKALLPVDPDSNEAVVFEVEKGSNLTKVAKQLEEENLIRSNRAFLNYAKQQDMTNIKAGKYHISQSMSAEEILRDLVDGNDYRGEKIIIPEGFELSQIANRLEENGVVSKEEFLEETSMVEKYRQRYEFLSEVEQPNLEGYLYPDTYFFEKDSSAELVVSEMLDTFSKIYEEELKPLIGSDTLNIAEAVILGSIIEKEAVLEEDRPLISSVFHNRLKKNMKLQSDATVQYALDERTKRVLYKDLEVESPYNTYKVYGLPIGAIANPRTSSIVAALEPEETDYLFFLTKSDGSGEQVYSKTFEEHKVNKKKYIH</sequence>
<feature type="signal peptide" evidence="8">
    <location>
        <begin position="1"/>
        <end position="22"/>
    </location>
</feature>
<keyword evidence="10" id="KW-1185">Reference proteome</keyword>
<keyword evidence="1 7" id="KW-1003">Cell membrane</keyword>
<comment type="catalytic activity">
    <reaction evidence="7">
        <text>a peptidoglycan chain = a peptidoglycan chain with N-acetyl-1,6-anhydromuramyl-[peptide] at the reducing end + a peptidoglycan chain with N-acetylglucosamine at the non-reducing end.</text>
        <dbReference type="EC" id="4.2.2.29"/>
    </reaction>
</comment>
<feature type="site" description="Important for catalytic activity" evidence="7">
    <location>
        <position position="223"/>
    </location>
</feature>
<proteinExistence type="inferred from homology"/>
<protein>
    <recommendedName>
        <fullName evidence="7">Endolytic murein transglycosylase</fullName>
        <ecNumber evidence="7">4.2.2.29</ecNumber>
    </recommendedName>
    <alternativeName>
        <fullName evidence="7">Peptidoglycan lytic transglycosylase</fullName>
    </alternativeName>
    <alternativeName>
        <fullName evidence="7">Peptidoglycan polymerization terminase</fullName>
    </alternativeName>
</protein>
<evidence type="ECO:0000256" key="2">
    <source>
        <dbReference type="ARBA" id="ARBA00022692"/>
    </source>
</evidence>
<dbReference type="Pfam" id="PF02618">
    <property type="entry name" value="YceG"/>
    <property type="match status" value="1"/>
</dbReference>
<evidence type="ECO:0000256" key="8">
    <source>
        <dbReference type="SAM" id="SignalP"/>
    </source>
</evidence>